<evidence type="ECO:0000256" key="1">
    <source>
        <dbReference type="SAM" id="MobiDB-lite"/>
    </source>
</evidence>
<dbReference type="KEGG" id="hoh:Hoch_0844"/>
<dbReference type="SUPFAM" id="SSF81296">
    <property type="entry name" value="E set domains"/>
    <property type="match status" value="1"/>
</dbReference>
<dbReference type="InterPro" id="IPR014756">
    <property type="entry name" value="Ig_E-set"/>
</dbReference>
<feature type="region of interest" description="Disordered" evidence="1">
    <location>
        <begin position="291"/>
        <end position="311"/>
    </location>
</feature>
<dbReference type="HOGENOM" id="CLU_927210_0_0_7"/>
<dbReference type="Pfam" id="PF01833">
    <property type="entry name" value="TIG"/>
    <property type="match status" value="1"/>
</dbReference>
<dbReference type="OrthoDB" id="5384656at2"/>
<sequence length="311" mass="33111">MSAPTITAIEPVSGPTAGGDLVRLVGTGFADALAVRFGNAPARVHGVRTEATLTVAEVYTPAHAAGAVDVTLTNLDVAGAPVPGEEATARAAYRFERPDLVHESELTRLVRTLLQTLKRDLLEATSLSVSVDYDDTTVDGASVIALAKLPALVLSGPRVPENRFFSTNVAHEAPAPGPAGTELARRRPSLTVDLAFTLTAASDRTAELLNLMTAVATVLHRACWLEMPRDPGDPAQGTVRWEMDRAGEIRTRLDGPDDVRVFSCDFVIRGFDLDEGLTRTRSRAVDHVALATEARPQHSDPAPGAVRKDSK</sequence>
<dbReference type="STRING" id="502025.Hoch_0844"/>
<dbReference type="AlphaFoldDB" id="D0LP94"/>
<dbReference type="CDD" id="cd00102">
    <property type="entry name" value="IPT"/>
    <property type="match status" value="1"/>
</dbReference>
<reference evidence="3 4" key="1">
    <citation type="journal article" date="2010" name="Stand. Genomic Sci.">
        <title>Complete genome sequence of Haliangium ochraceum type strain (SMP-2).</title>
        <authorList>
            <consortium name="US DOE Joint Genome Institute (JGI-PGF)"/>
            <person name="Ivanova N."/>
            <person name="Daum C."/>
            <person name="Lang E."/>
            <person name="Abt B."/>
            <person name="Kopitz M."/>
            <person name="Saunders E."/>
            <person name="Lapidus A."/>
            <person name="Lucas S."/>
            <person name="Glavina Del Rio T."/>
            <person name="Nolan M."/>
            <person name="Tice H."/>
            <person name="Copeland A."/>
            <person name="Cheng J.F."/>
            <person name="Chen F."/>
            <person name="Bruce D."/>
            <person name="Goodwin L."/>
            <person name="Pitluck S."/>
            <person name="Mavromatis K."/>
            <person name="Pati A."/>
            <person name="Mikhailova N."/>
            <person name="Chen A."/>
            <person name="Palaniappan K."/>
            <person name="Land M."/>
            <person name="Hauser L."/>
            <person name="Chang Y.J."/>
            <person name="Jeffries C.D."/>
            <person name="Detter J.C."/>
            <person name="Brettin T."/>
            <person name="Rohde M."/>
            <person name="Goker M."/>
            <person name="Bristow J."/>
            <person name="Markowitz V."/>
            <person name="Eisen J.A."/>
            <person name="Hugenholtz P."/>
            <person name="Kyrpides N.C."/>
            <person name="Klenk H.P."/>
        </authorList>
    </citation>
    <scope>NUCLEOTIDE SEQUENCE [LARGE SCALE GENOMIC DNA]</scope>
    <source>
        <strain evidence="4">DSM 14365 / CIP 107738 / JCM 11303 / AJ 13395 / SMP-2</strain>
    </source>
</reference>
<gene>
    <name evidence="3" type="ordered locus">Hoch_0844</name>
</gene>
<keyword evidence="3" id="KW-0675">Receptor</keyword>
<feature type="domain" description="IPT/TIG" evidence="2">
    <location>
        <begin position="4"/>
        <end position="75"/>
    </location>
</feature>
<dbReference type="InterPro" id="IPR013783">
    <property type="entry name" value="Ig-like_fold"/>
</dbReference>
<accession>D0LP94</accession>
<name>D0LP94_HALO1</name>
<evidence type="ECO:0000313" key="4">
    <source>
        <dbReference type="Proteomes" id="UP000001880"/>
    </source>
</evidence>
<dbReference type="EMBL" id="CP001804">
    <property type="protein sequence ID" value="ACY13459.1"/>
    <property type="molecule type" value="Genomic_DNA"/>
</dbReference>
<proteinExistence type="predicted"/>
<evidence type="ECO:0000313" key="3">
    <source>
        <dbReference type="EMBL" id="ACY13459.1"/>
    </source>
</evidence>
<dbReference type="Proteomes" id="UP000001880">
    <property type="component" value="Chromosome"/>
</dbReference>
<dbReference type="InterPro" id="IPR002909">
    <property type="entry name" value="IPT_dom"/>
</dbReference>
<keyword evidence="4" id="KW-1185">Reference proteome</keyword>
<dbReference type="eggNOG" id="ENOG50319KV">
    <property type="taxonomic scope" value="Bacteria"/>
</dbReference>
<dbReference type="Gene3D" id="2.60.40.10">
    <property type="entry name" value="Immunoglobulins"/>
    <property type="match status" value="1"/>
</dbReference>
<evidence type="ECO:0000259" key="2">
    <source>
        <dbReference type="Pfam" id="PF01833"/>
    </source>
</evidence>
<dbReference type="RefSeq" id="WP_012826080.1">
    <property type="nucleotide sequence ID" value="NC_013440.1"/>
</dbReference>
<protein>
    <submittedName>
        <fullName evidence="3">Cell surface receptor IPT/TIG domain protein</fullName>
    </submittedName>
</protein>
<organism evidence="3 4">
    <name type="scientific">Haliangium ochraceum (strain DSM 14365 / JCM 11303 / SMP-2)</name>
    <dbReference type="NCBI Taxonomy" id="502025"/>
    <lineage>
        <taxon>Bacteria</taxon>
        <taxon>Pseudomonadati</taxon>
        <taxon>Myxococcota</taxon>
        <taxon>Polyangia</taxon>
        <taxon>Haliangiales</taxon>
        <taxon>Kofleriaceae</taxon>
        <taxon>Haliangium</taxon>
    </lineage>
</organism>